<protein>
    <submittedName>
        <fullName evidence="3">Kinase-like domain-containing protein</fullName>
    </submittedName>
</protein>
<dbReference type="InterPro" id="IPR011009">
    <property type="entry name" value="Kinase-like_dom_sf"/>
</dbReference>
<keyword evidence="3" id="KW-0808">Transferase</keyword>
<gene>
    <name evidence="3" type="ORF">B0T16DRAFT_178305</name>
</gene>
<organism evidence="3 4">
    <name type="scientific">Cercophora newfieldiana</name>
    <dbReference type="NCBI Taxonomy" id="92897"/>
    <lineage>
        <taxon>Eukaryota</taxon>
        <taxon>Fungi</taxon>
        <taxon>Dikarya</taxon>
        <taxon>Ascomycota</taxon>
        <taxon>Pezizomycotina</taxon>
        <taxon>Sordariomycetes</taxon>
        <taxon>Sordariomycetidae</taxon>
        <taxon>Sordariales</taxon>
        <taxon>Lasiosphaeriaceae</taxon>
        <taxon>Cercophora</taxon>
    </lineage>
</organism>
<dbReference type="InterPro" id="IPR000719">
    <property type="entry name" value="Prot_kinase_dom"/>
</dbReference>
<dbReference type="GO" id="GO:0004674">
    <property type="term" value="F:protein serine/threonine kinase activity"/>
    <property type="evidence" value="ECO:0007669"/>
    <property type="project" value="TreeGrafter"/>
</dbReference>
<evidence type="ECO:0000256" key="1">
    <source>
        <dbReference type="SAM" id="MobiDB-lite"/>
    </source>
</evidence>
<proteinExistence type="predicted"/>
<feature type="domain" description="Protein kinase" evidence="2">
    <location>
        <begin position="220"/>
        <end position="512"/>
    </location>
</feature>
<dbReference type="SUPFAM" id="SSF56112">
    <property type="entry name" value="Protein kinase-like (PK-like)"/>
    <property type="match status" value="1"/>
</dbReference>
<dbReference type="PANTHER" id="PTHR24359:SF37">
    <property type="entry name" value="PROTEIN KINASE DOMAIN-CONTAINING PROTEIN"/>
    <property type="match status" value="1"/>
</dbReference>
<sequence length="761" mass="85451">MNQAAVADERARQPPPASLSPTAARHGRTNSSSSPIHLDPNSIDTLQEQLSNHLRVRYVKSKAIQCHDKDFLPISDIEMIVSTENVYEVLRQEIDDLSEEDAGRLSQEICDRDRPRRRVFALLLLGDQAGCIRCFIDCGVDDTDLPFLGVKAKPDAQHRSKFSIYSRKNPNGTLRCFNKWKVKDIEWLLNQQHVVAPPFFDLSPGKLFLYDLPEGTVLPFTKHEMHVVGGYATVYQVLIHPKHHNSDSSEQEGPEGQYFAIKTINSQNRDEYKKEVEVLQRFSGENPGHPHLIRLLLTYMYKQKGSYHMIFPWADGGNLHDLWENVKPERTQSFVCWMLSQYHGITDGLREIHGSNKNLDPNDRNQLQGRHGDIKAENILWIKNHRGKKNHLLISDFGLSRFHSFKSVSAEAVAPGFTPSYRPPECNLPRVNISLQYDMWTLGCLLLDFITWYLLGWESVETDFSNARLADEGWTPNPTKNLSDGWLYEDKFFKQERDRDGTHEVLQLKPSVINWMEKLHNLPECPEFAHDVLKIIHQGLLCPDKTKRWKSSRVVDELNTIWQKCEASEAYCLAPEPWKGGSLEVYKVRYLIVAIESMEARISAGSHQNAETPSPGSLSPVSGGPSQTSTPPPERESQEFEALPPALDEPLQDPPLLTFRAATIPVPATNPSVPSPTTHREIEAAAPSATQAINETEGGPSVKGPIGATPTGLTDITVATDNSRAPLVGTGGGQPEPTRPVRNTRWGSLKQCAKGLCPCFP</sequence>
<dbReference type="Proteomes" id="UP001174936">
    <property type="component" value="Unassembled WGS sequence"/>
</dbReference>
<dbReference type="SMART" id="SM00220">
    <property type="entry name" value="S_TKc"/>
    <property type="match status" value="1"/>
</dbReference>
<name>A0AA39Y256_9PEZI</name>
<dbReference type="Gene3D" id="1.10.510.10">
    <property type="entry name" value="Transferase(Phosphotransferase) domain 1"/>
    <property type="match status" value="1"/>
</dbReference>
<feature type="region of interest" description="Disordered" evidence="1">
    <location>
        <begin position="604"/>
        <end position="653"/>
    </location>
</feature>
<comment type="caution">
    <text evidence="3">The sequence shown here is derived from an EMBL/GenBank/DDBJ whole genome shotgun (WGS) entry which is preliminary data.</text>
</comment>
<feature type="region of interest" description="Disordered" evidence="1">
    <location>
        <begin position="1"/>
        <end position="41"/>
    </location>
</feature>
<evidence type="ECO:0000259" key="2">
    <source>
        <dbReference type="PROSITE" id="PS50011"/>
    </source>
</evidence>
<dbReference type="PROSITE" id="PS50011">
    <property type="entry name" value="PROTEIN_KINASE_DOM"/>
    <property type="match status" value="1"/>
</dbReference>
<evidence type="ECO:0000313" key="4">
    <source>
        <dbReference type="Proteomes" id="UP001174936"/>
    </source>
</evidence>
<dbReference type="EMBL" id="JAULSV010000005">
    <property type="protein sequence ID" value="KAK0643155.1"/>
    <property type="molecule type" value="Genomic_DNA"/>
</dbReference>
<reference evidence="3" key="1">
    <citation type="submission" date="2023-06" db="EMBL/GenBank/DDBJ databases">
        <title>Genome-scale phylogeny and comparative genomics of the fungal order Sordariales.</title>
        <authorList>
            <consortium name="Lawrence Berkeley National Laboratory"/>
            <person name="Hensen N."/>
            <person name="Bonometti L."/>
            <person name="Westerberg I."/>
            <person name="Brannstrom I.O."/>
            <person name="Guillou S."/>
            <person name="Cros-Aarteil S."/>
            <person name="Calhoun S."/>
            <person name="Haridas S."/>
            <person name="Kuo A."/>
            <person name="Mondo S."/>
            <person name="Pangilinan J."/>
            <person name="Riley R."/>
            <person name="Labutti K."/>
            <person name="Andreopoulos B."/>
            <person name="Lipzen A."/>
            <person name="Chen C."/>
            <person name="Yanf M."/>
            <person name="Daum C."/>
            <person name="Ng V."/>
            <person name="Clum A."/>
            <person name="Steindorff A."/>
            <person name="Ohm R."/>
            <person name="Martin F."/>
            <person name="Silar P."/>
            <person name="Natvig D."/>
            <person name="Lalanne C."/>
            <person name="Gautier V."/>
            <person name="Ament-Velasquez S.L."/>
            <person name="Kruys A."/>
            <person name="Hutchinson M.I."/>
            <person name="Powell A.J."/>
            <person name="Barry K."/>
            <person name="Miller A.N."/>
            <person name="Grigoriev I.V."/>
            <person name="Debuchy R."/>
            <person name="Gladieux P."/>
            <person name="Thoren M.H."/>
            <person name="Johannesson H."/>
        </authorList>
    </citation>
    <scope>NUCLEOTIDE SEQUENCE</scope>
    <source>
        <strain evidence="3">SMH2532-1</strain>
    </source>
</reference>
<accession>A0AA39Y256</accession>
<dbReference type="Pfam" id="PF00069">
    <property type="entry name" value="Pkinase"/>
    <property type="match status" value="1"/>
</dbReference>
<evidence type="ECO:0000313" key="3">
    <source>
        <dbReference type="EMBL" id="KAK0643155.1"/>
    </source>
</evidence>
<dbReference type="PANTHER" id="PTHR24359">
    <property type="entry name" value="SERINE/THREONINE-PROTEIN KINASE SBK1"/>
    <property type="match status" value="1"/>
</dbReference>
<dbReference type="AlphaFoldDB" id="A0AA39Y256"/>
<feature type="compositionally biased region" description="Low complexity" evidence="1">
    <location>
        <begin position="613"/>
        <end position="629"/>
    </location>
</feature>
<keyword evidence="4" id="KW-1185">Reference proteome</keyword>
<keyword evidence="3" id="KW-0418">Kinase</keyword>
<dbReference type="CDD" id="cd00180">
    <property type="entry name" value="PKc"/>
    <property type="match status" value="1"/>
</dbReference>
<dbReference type="GO" id="GO:0005524">
    <property type="term" value="F:ATP binding"/>
    <property type="evidence" value="ECO:0007669"/>
    <property type="project" value="InterPro"/>
</dbReference>